<dbReference type="InterPro" id="IPR003369">
    <property type="entry name" value="TatA/B/E"/>
</dbReference>
<gene>
    <name evidence="9" type="ORF">DSOL_2468</name>
</gene>
<name>A0A1Q8QWA7_9FIRM</name>
<dbReference type="AlphaFoldDB" id="A0A1Q8QWA7"/>
<dbReference type="Proteomes" id="UP000186102">
    <property type="component" value="Unassembled WGS sequence"/>
</dbReference>
<evidence type="ECO:0000256" key="5">
    <source>
        <dbReference type="ARBA" id="ARBA00022989"/>
    </source>
</evidence>
<dbReference type="EMBL" id="MLBF01000016">
    <property type="protein sequence ID" value="OLN31601.1"/>
    <property type="molecule type" value="Genomic_DNA"/>
</dbReference>
<dbReference type="GO" id="GO:0016020">
    <property type="term" value="C:membrane"/>
    <property type="evidence" value="ECO:0007669"/>
    <property type="project" value="UniProtKB-SubCell"/>
</dbReference>
<dbReference type="PANTHER" id="PTHR33162:SF1">
    <property type="entry name" value="SEC-INDEPENDENT PROTEIN TRANSLOCASE PROTEIN TATA, CHLOROPLASTIC"/>
    <property type="match status" value="1"/>
</dbReference>
<comment type="caution">
    <text evidence="9">The sequence shown here is derived from an EMBL/GenBank/DDBJ whole genome shotgun (WGS) entry which is preliminary data.</text>
</comment>
<feature type="compositionally biased region" description="Basic and acidic residues" evidence="8">
    <location>
        <begin position="71"/>
        <end position="86"/>
    </location>
</feature>
<keyword evidence="3" id="KW-0812">Transmembrane</keyword>
<evidence type="ECO:0000256" key="8">
    <source>
        <dbReference type="SAM" id="MobiDB-lite"/>
    </source>
</evidence>
<dbReference type="GO" id="GO:0015031">
    <property type="term" value="P:protein transport"/>
    <property type="evidence" value="ECO:0007669"/>
    <property type="project" value="UniProtKB-KW"/>
</dbReference>
<comment type="subcellular location">
    <subcellularLocation>
        <location evidence="1">Membrane</location>
        <topology evidence="1">Single-pass membrane protein</topology>
    </subcellularLocation>
</comment>
<evidence type="ECO:0000256" key="2">
    <source>
        <dbReference type="ARBA" id="ARBA00022448"/>
    </source>
</evidence>
<dbReference type="RefSeq" id="WP_075365077.1">
    <property type="nucleotide sequence ID" value="NZ_MLBF01000016.1"/>
</dbReference>
<protein>
    <submittedName>
        <fullName evidence="9">TatA like protein</fullName>
    </submittedName>
</protein>
<evidence type="ECO:0000256" key="6">
    <source>
        <dbReference type="ARBA" id="ARBA00023010"/>
    </source>
</evidence>
<sequence>MGFSEILLIMAIALILFGPEDLPDIARTIGKVVFEIRKATQDLTKEFQSSVMDNPVNIINKAFEQTTSPRIAEKEAPTDVSETQKDEIDEDLLTYEDEIPDDPLAELPVDMVSYEEKGASR</sequence>
<keyword evidence="2" id="KW-0813">Transport</keyword>
<dbReference type="Gene3D" id="1.20.5.3310">
    <property type="match status" value="1"/>
</dbReference>
<dbReference type="STRING" id="1888891.DSOL_2468"/>
<evidence type="ECO:0000256" key="1">
    <source>
        <dbReference type="ARBA" id="ARBA00004167"/>
    </source>
</evidence>
<evidence type="ECO:0000313" key="9">
    <source>
        <dbReference type="EMBL" id="OLN31601.1"/>
    </source>
</evidence>
<evidence type="ECO:0000313" key="10">
    <source>
        <dbReference type="Proteomes" id="UP000186102"/>
    </source>
</evidence>
<evidence type="ECO:0000256" key="4">
    <source>
        <dbReference type="ARBA" id="ARBA00022927"/>
    </source>
</evidence>
<accession>A0A1Q8QWA7</accession>
<dbReference type="Pfam" id="PF02416">
    <property type="entry name" value="TatA_B_E"/>
    <property type="match status" value="1"/>
</dbReference>
<dbReference type="OrthoDB" id="9800908at2"/>
<feature type="region of interest" description="Disordered" evidence="8">
    <location>
        <begin position="67"/>
        <end position="87"/>
    </location>
</feature>
<keyword evidence="7" id="KW-0472">Membrane</keyword>
<organism evidence="9 10">
    <name type="scientific">Desulfosporosinus metallidurans</name>
    <dbReference type="NCBI Taxonomy" id="1888891"/>
    <lineage>
        <taxon>Bacteria</taxon>
        <taxon>Bacillati</taxon>
        <taxon>Bacillota</taxon>
        <taxon>Clostridia</taxon>
        <taxon>Eubacteriales</taxon>
        <taxon>Desulfitobacteriaceae</taxon>
        <taxon>Desulfosporosinus</taxon>
    </lineage>
</organism>
<evidence type="ECO:0000256" key="3">
    <source>
        <dbReference type="ARBA" id="ARBA00022692"/>
    </source>
</evidence>
<dbReference type="PANTHER" id="PTHR33162">
    <property type="entry name" value="SEC-INDEPENDENT PROTEIN TRANSLOCASE PROTEIN TATA, CHLOROPLASTIC"/>
    <property type="match status" value="1"/>
</dbReference>
<evidence type="ECO:0000256" key="7">
    <source>
        <dbReference type="ARBA" id="ARBA00023136"/>
    </source>
</evidence>
<keyword evidence="5" id="KW-1133">Transmembrane helix</keyword>
<keyword evidence="10" id="KW-1185">Reference proteome</keyword>
<keyword evidence="4" id="KW-0653">Protein transport</keyword>
<reference evidence="9 10" key="1">
    <citation type="submission" date="2016-09" db="EMBL/GenBank/DDBJ databases">
        <title>Complete genome of Desulfosporosinus sp. OL.</title>
        <authorList>
            <person name="Mardanov A."/>
            <person name="Beletsky A."/>
            <person name="Panova A."/>
            <person name="Karnachuk O."/>
            <person name="Ravin N."/>
        </authorList>
    </citation>
    <scope>NUCLEOTIDE SEQUENCE [LARGE SCALE GENOMIC DNA]</scope>
    <source>
        <strain evidence="9 10">OL</strain>
    </source>
</reference>
<proteinExistence type="predicted"/>
<keyword evidence="6" id="KW-0811">Translocation</keyword>